<dbReference type="AlphaFoldDB" id="A0A4Q6XRI1"/>
<protein>
    <submittedName>
        <fullName evidence="2">Copper chaperone</fullName>
    </submittedName>
</protein>
<dbReference type="Gene3D" id="3.30.70.100">
    <property type="match status" value="1"/>
</dbReference>
<keyword evidence="3" id="KW-1185">Reference proteome</keyword>
<dbReference type="EMBL" id="SGIT01000002">
    <property type="protein sequence ID" value="RZF59319.1"/>
    <property type="molecule type" value="Genomic_DNA"/>
</dbReference>
<proteinExistence type="predicted"/>
<dbReference type="PROSITE" id="PS50846">
    <property type="entry name" value="HMA_2"/>
    <property type="match status" value="1"/>
</dbReference>
<organism evidence="2 3">
    <name type="scientific">Sphingobacterium corticibacterium</name>
    <dbReference type="NCBI Taxonomy" id="2484746"/>
    <lineage>
        <taxon>Bacteria</taxon>
        <taxon>Pseudomonadati</taxon>
        <taxon>Bacteroidota</taxon>
        <taxon>Sphingobacteriia</taxon>
        <taxon>Sphingobacteriales</taxon>
        <taxon>Sphingobacteriaceae</taxon>
        <taxon>Sphingobacterium</taxon>
    </lineage>
</organism>
<dbReference type="RefSeq" id="WP_130141241.1">
    <property type="nucleotide sequence ID" value="NZ_SGIT01000002.1"/>
</dbReference>
<gene>
    <name evidence="2" type="ORF">EWE74_09045</name>
</gene>
<comment type="caution">
    <text evidence="2">The sequence shown here is derived from an EMBL/GenBank/DDBJ whole genome shotgun (WGS) entry which is preliminary data.</text>
</comment>
<dbReference type="GO" id="GO:0046872">
    <property type="term" value="F:metal ion binding"/>
    <property type="evidence" value="ECO:0007669"/>
    <property type="project" value="InterPro"/>
</dbReference>
<dbReference type="CDD" id="cd00371">
    <property type="entry name" value="HMA"/>
    <property type="match status" value="1"/>
</dbReference>
<evidence type="ECO:0000313" key="2">
    <source>
        <dbReference type="EMBL" id="RZF59319.1"/>
    </source>
</evidence>
<name>A0A4Q6XRI1_9SPHI</name>
<reference evidence="2 3" key="1">
    <citation type="submission" date="2019-02" db="EMBL/GenBank/DDBJ databases">
        <authorList>
            <person name="Li Y."/>
        </authorList>
    </citation>
    <scope>NUCLEOTIDE SEQUENCE [LARGE SCALE GENOMIC DNA]</scope>
    <source>
        <strain evidence="2 3">30C10-4-7</strain>
    </source>
</reference>
<feature type="domain" description="HMA" evidence="1">
    <location>
        <begin position="3"/>
        <end position="69"/>
    </location>
</feature>
<dbReference type="OrthoDB" id="677920at2"/>
<dbReference type="SUPFAM" id="SSF55008">
    <property type="entry name" value="HMA, heavy metal-associated domain"/>
    <property type="match status" value="1"/>
</dbReference>
<evidence type="ECO:0000259" key="1">
    <source>
        <dbReference type="PROSITE" id="PS50846"/>
    </source>
</evidence>
<dbReference type="Proteomes" id="UP000292855">
    <property type="component" value="Unassembled WGS sequence"/>
</dbReference>
<evidence type="ECO:0000313" key="3">
    <source>
        <dbReference type="Proteomes" id="UP000292855"/>
    </source>
</evidence>
<sequence length="73" mass="7970">MENKTFKFKTNINCGGCVSTVTPFLNGVDGITGWEVDTNNKDKILTIVTNTATEQDVMDSVQKAGFKIEPAQD</sequence>
<accession>A0A4Q6XRI1</accession>
<dbReference type="InterPro" id="IPR006121">
    <property type="entry name" value="HMA_dom"/>
</dbReference>
<dbReference type="InterPro" id="IPR036163">
    <property type="entry name" value="HMA_dom_sf"/>
</dbReference>